<organism evidence="1 2">
    <name type="scientific">Tegillarca granosa</name>
    <name type="common">Malaysian cockle</name>
    <name type="synonym">Anadara granosa</name>
    <dbReference type="NCBI Taxonomy" id="220873"/>
    <lineage>
        <taxon>Eukaryota</taxon>
        <taxon>Metazoa</taxon>
        <taxon>Spiralia</taxon>
        <taxon>Lophotrochozoa</taxon>
        <taxon>Mollusca</taxon>
        <taxon>Bivalvia</taxon>
        <taxon>Autobranchia</taxon>
        <taxon>Pteriomorphia</taxon>
        <taxon>Arcoida</taxon>
        <taxon>Arcoidea</taxon>
        <taxon>Arcidae</taxon>
        <taxon>Tegillarca</taxon>
    </lineage>
</organism>
<gene>
    <name evidence="1" type="ORF">KUTeg_003272</name>
</gene>
<sequence>MSYTSGIITASSSLIICILIHEDCTCVKHVQKQTAFLVLSPEQMVDIIIMPKKAVKEGKLEGSLTTRWFDMEQFVEVLGVLLLSVGSDRLVLVCIEDELKSTDR</sequence>
<name>A0ABQ9FNB4_TEGGR</name>
<accession>A0ABQ9FNB4</accession>
<protein>
    <submittedName>
        <fullName evidence="1">Uncharacterized protein</fullName>
    </submittedName>
</protein>
<keyword evidence="2" id="KW-1185">Reference proteome</keyword>
<evidence type="ECO:0000313" key="2">
    <source>
        <dbReference type="Proteomes" id="UP001217089"/>
    </source>
</evidence>
<evidence type="ECO:0000313" key="1">
    <source>
        <dbReference type="EMBL" id="KAJ8318181.1"/>
    </source>
</evidence>
<proteinExistence type="predicted"/>
<reference evidence="1 2" key="1">
    <citation type="submission" date="2022-12" db="EMBL/GenBank/DDBJ databases">
        <title>Chromosome-level genome of Tegillarca granosa.</title>
        <authorList>
            <person name="Kim J."/>
        </authorList>
    </citation>
    <scope>NUCLEOTIDE SEQUENCE [LARGE SCALE GENOMIC DNA]</scope>
    <source>
        <strain evidence="1">Teg-2019</strain>
        <tissue evidence="1">Adductor muscle</tissue>
    </source>
</reference>
<comment type="caution">
    <text evidence="1">The sequence shown here is derived from an EMBL/GenBank/DDBJ whole genome shotgun (WGS) entry which is preliminary data.</text>
</comment>
<dbReference type="Proteomes" id="UP001217089">
    <property type="component" value="Unassembled WGS sequence"/>
</dbReference>
<dbReference type="EMBL" id="JARBDR010000214">
    <property type="protein sequence ID" value="KAJ8318181.1"/>
    <property type="molecule type" value="Genomic_DNA"/>
</dbReference>